<keyword evidence="2" id="KW-0436">Ligase</keyword>
<protein>
    <submittedName>
        <fullName evidence="5">Formyltetrathydrofolate synthetase</fullName>
    </submittedName>
</protein>
<dbReference type="GO" id="GO:0004329">
    <property type="term" value="F:formate-tetrahydrofolate ligase activity"/>
    <property type="evidence" value="ECO:0007669"/>
    <property type="project" value="InterPro"/>
</dbReference>
<dbReference type="EMBL" id="GU124379">
    <property type="protein sequence ID" value="ACZ68225.1"/>
    <property type="molecule type" value="Genomic_DNA"/>
</dbReference>
<sequence length="68" mass="7425">VDLAEKVLYSIENKESKYAPIYSLDLSIKDKIKTIATEIYGASDVSYTAAASKQIAKLEELGFGNIPV</sequence>
<keyword evidence="3" id="KW-0547">Nucleotide-binding</keyword>
<dbReference type="InterPro" id="IPR027417">
    <property type="entry name" value="P-loop_NTPase"/>
</dbReference>
<dbReference type="AlphaFoldDB" id="D2JW51"/>
<dbReference type="GO" id="GO:0006730">
    <property type="term" value="P:one-carbon metabolic process"/>
    <property type="evidence" value="ECO:0007669"/>
    <property type="project" value="UniProtKB-KW"/>
</dbReference>
<dbReference type="SUPFAM" id="SSF52540">
    <property type="entry name" value="P-loop containing nucleoside triphosphate hydrolases"/>
    <property type="match status" value="1"/>
</dbReference>
<evidence type="ECO:0000256" key="1">
    <source>
        <dbReference type="ARBA" id="ARBA00022563"/>
    </source>
</evidence>
<keyword evidence="1" id="KW-0554">One-carbon metabolism</keyword>
<dbReference type="Pfam" id="PF01268">
    <property type="entry name" value="FTHFS"/>
    <property type="match status" value="1"/>
</dbReference>
<accession>D2JW51</accession>
<evidence type="ECO:0000256" key="2">
    <source>
        <dbReference type="ARBA" id="ARBA00022598"/>
    </source>
</evidence>
<dbReference type="Gene3D" id="3.10.410.10">
    <property type="entry name" value="Formyltetrahydrofolate synthetase, domain 3"/>
    <property type="match status" value="1"/>
</dbReference>
<evidence type="ECO:0000256" key="3">
    <source>
        <dbReference type="ARBA" id="ARBA00022741"/>
    </source>
</evidence>
<proteinExistence type="predicted"/>
<evidence type="ECO:0000313" key="5">
    <source>
        <dbReference type="EMBL" id="ACZ68225.1"/>
    </source>
</evidence>
<dbReference type="GO" id="GO:0005524">
    <property type="term" value="F:ATP binding"/>
    <property type="evidence" value="ECO:0007669"/>
    <property type="project" value="UniProtKB-KW"/>
</dbReference>
<reference evidence="5" key="1">
    <citation type="journal article" date="2010" name="Appl. Environ. Microbiol.">
        <title>Presence of novel, potentially homoacetogenic bacteria in the rumen as determined by analysis of formyltetrahydrofolate synthetase sequences from ruminants.</title>
        <authorList>
            <person name="Henderson G."/>
            <person name="Naylor G.E."/>
            <person name="Leahy S.C."/>
            <person name="Janssen P.H."/>
        </authorList>
    </citation>
    <scope>NUCLEOTIDE SEQUENCE</scope>
</reference>
<dbReference type="InterPro" id="IPR000559">
    <property type="entry name" value="Formate_THF_ligase"/>
</dbReference>
<name>D2JW51_9BACT</name>
<keyword evidence="4" id="KW-0067">ATP-binding</keyword>
<feature type="non-terminal residue" evidence="5">
    <location>
        <position position="68"/>
    </location>
</feature>
<evidence type="ECO:0000256" key="4">
    <source>
        <dbReference type="ARBA" id="ARBA00022840"/>
    </source>
</evidence>
<gene>
    <name evidence="5" type="primary">FTHFS</name>
</gene>
<organism evidence="5">
    <name type="scientific">uncultured rumen bacterium</name>
    <dbReference type="NCBI Taxonomy" id="136703"/>
    <lineage>
        <taxon>Bacteria</taxon>
        <taxon>environmental samples</taxon>
    </lineage>
</organism>
<feature type="non-terminal residue" evidence="5">
    <location>
        <position position="1"/>
    </location>
</feature>